<feature type="compositionally biased region" description="Polar residues" evidence="1">
    <location>
        <begin position="54"/>
        <end position="65"/>
    </location>
</feature>
<organism evidence="2 3">
    <name type="scientific">Cohnella soli</name>
    <dbReference type="NCBI Taxonomy" id="425005"/>
    <lineage>
        <taxon>Bacteria</taxon>
        <taxon>Bacillati</taxon>
        <taxon>Bacillota</taxon>
        <taxon>Bacilli</taxon>
        <taxon>Bacillales</taxon>
        <taxon>Paenibacillaceae</taxon>
        <taxon>Cohnella</taxon>
    </lineage>
</organism>
<feature type="non-terminal residue" evidence="2">
    <location>
        <position position="1"/>
    </location>
</feature>
<feature type="region of interest" description="Disordered" evidence="1">
    <location>
        <begin position="39"/>
        <end position="95"/>
    </location>
</feature>
<evidence type="ECO:0000256" key="1">
    <source>
        <dbReference type="SAM" id="MobiDB-lite"/>
    </source>
</evidence>
<sequence>RIRCSCSTRQRPAGSQDVAAVPAIRIRCCCSTRATIGRRSRRPLDAGDPDPLQLLNQGNDNQPLETSPRCRRSRSAAAAQPGNDRQTLETSPRFR</sequence>
<gene>
    <name evidence="2" type="ORF">ACFPOF_05940</name>
</gene>
<comment type="caution">
    <text evidence="2">The sequence shown here is derived from an EMBL/GenBank/DDBJ whole genome shotgun (WGS) entry which is preliminary data.</text>
</comment>
<accession>A0ABW0HPY9</accession>
<dbReference type="Proteomes" id="UP001596113">
    <property type="component" value="Unassembled WGS sequence"/>
</dbReference>
<protein>
    <submittedName>
        <fullName evidence="2">Uncharacterized protein</fullName>
    </submittedName>
</protein>
<name>A0ABW0HPY9_9BACL</name>
<keyword evidence="3" id="KW-1185">Reference proteome</keyword>
<reference evidence="3" key="1">
    <citation type="journal article" date="2019" name="Int. J. Syst. Evol. Microbiol.">
        <title>The Global Catalogue of Microorganisms (GCM) 10K type strain sequencing project: providing services to taxonomists for standard genome sequencing and annotation.</title>
        <authorList>
            <consortium name="The Broad Institute Genomics Platform"/>
            <consortium name="The Broad Institute Genome Sequencing Center for Infectious Disease"/>
            <person name="Wu L."/>
            <person name="Ma J."/>
        </authorList>
    </citation>
    <scope>NUCLEOTIDE SEQUENCE [LARGE SCALE GENOMIC DNA]</scope>
    <source>
        <strain evidence="3">CGMCC 1.18575</strain>
    </source>
</reference>
<evidence type="ECO:0000313" key="2">
    <source>
        <dbReference type="EMBL" id="MFC5402271.1"/>
    </source>
</evidence>
<dbReference type="EMBL" id="JBHSMI010000011">
    <property type="protein sequence ID" value="MFC5402271.1"/>
    <property type="molecule type" value="Genomic_DNA"/>
</dbReference>
<dbReference type="RefSeq" id="WP_378130572.1">
    <property type="nucleotide sequence ID" value="NZ_JBHSMI010000011.1"/>
</dbReference>
<feature type="compositionally biased region" description="Polar residues" evidence="1">
    <location>
        <begin position="83"/>
        <end position="95"/>
    </location>
</feature>
<evidence type="ECO:0000313" key="3">
    <source>
        <dbReference type="Proteomes" id="UP001596113"/>
    </source>
</evidence>
<proteinExistence type="predicted"/>